<evidence type="ECO:0000256" key="5">
    <source>
        <dbReference type="ARBA" id="ARBA00022960"/>
    </source>
</evidence>
<feature type="transmembrane region" description="Helical" evidence="8">
    <location>
        <begin position="136"/>
        <end position="154"/>
    </location>
</feature>
<dbReference type="Proteomes" id="UP000267250">
    <property type="component" value="Chromosome"/>
</dbReference>
<keyword evidence="7 8" id="KW-0472">Membrane</keyword>
<evidence type="ECO:0000256" key="2">
    <source>
        <dbReference type="ARBA" id="ARBA00007776"/>
    </source>
</evidence>
<evidence type="ECO:0000313" key="10">
    <source>
        <dbReference type="Proteomes" id="UP000267250"/>
    </source>
</evidence>
<evidence type="ECO:0000256" key="7">
    <source>
        <dbReference type="ARBA" id="ARBA00023136"/>
    </source>
</evidence>
<dbReference type="Pfam" id="PF04093">
    <property type="entry name" value="MreD"/>
    <property type="match status" value="1"/>
</dbReference>
<evidence type="ECO:0000313" key="9">
    <source>
        <dbReference type="EMBL" id="AZR73286.1"/>
    </source>
</evidence>
<feature type="transmembrane region" description="Helical" evidence="8">
    <location>
        <begin position="59"/>
        <end position="82"/>
    </location>
</feature>
<keyword evidence="3" id="KW-1003">Cell membrane</keyword>
<sequence>MRKLIYFGILLFILLIQSTLLIQYQPFGVIPDLLLILVVSGALLRGSKFGVQLGFTAGILLDLILGSFGTNIIIKVFVGYLVGTLEGKVFKQQILIPILVVFLITFVHEFIFLFLSEQLIFSIPFVWALKAKIFPLALVNSLFTILIYPGIYLLERKFNNY</sequence>
<protein>
    <submittedName>
        <fullName evidence="9">Rod shape-determining protein MreD</fullName>
    </submittedName>
</protein>
<dbReference type="PIRSF" id="PIRSF037497">
    <property type="entry name" value="MreD_Clostridium/Treponema_prd"/>
    <property type="match status" value="1"/>
</dbReference>
<dbReference type="GO" id="GO:0005886">
    <property type="term" value="C:plasma membrane"/>
    <property type="evidence" value="ECO:0007669"/>
    <property type="project" value="UniProtKB-SubCell"/>
</dbReference>
<keyword evidence="6 8" id="KW-1133">Transmembrane helix</keyword>
<dbReference type="KEGG" id="aft:BBF96_07740"/>
<evidence type="ECO:0000256" key="1">
    <source>
        <dbReference type="ARBA" id="ARBA00004651"/>
    </source>
</evidence>
<feature type="transmembrane region" description="Helical" evidence="8">
    <location>
        <begin position="94"/>
        <end position="115"/>
    </location>
</feature>
<evidence type="ECO:0000256" key="6">
    <source>
        <dbReference type="ARBA" id="ARBA00022989"/>
    </source>
</evidence>
<evidence type="ECO:0000256" key="4">
    <source>
        <dbReference type="ARBA" id="ARBA00022692"/>
    </source>
</evidence>
<comment type="subcellular location">
    <subcellularLocation>
        <location evidence="1">Cell membrane</location>
        <topology evidence="1">Multi-pass membrane protein</topology>
    </subcellularLocation>
</comment>
<dbReference type="NCBIfam" id="TIGR03426">
    <property type="entry name" value="shape_MreD"/>
    <property type="match status" value="1"/>
</dbReference>
<evidence type="ECO:0000256" key="3">
    <source>
        <dbReference type="ARBA" id="ARBA00022475"/>
    </source>
</evidence>
<comment type="similarity">
    <text evidence="2">Belongs to the MreD family.</text>
</comment>
<dbReference type="GO" id="GO:0008360">
    <property type="term" value="P:regulation of cell shape"/>
    <property type="evidence" value="ECO:0007669"/>
    <property type="project" value="UniProtKB-KW"/>
</dbReference>
<keyword evidence="10" id="KW-1185">Reference proteome</keyword>
<dbReference type="InterPro" id="IPR017225">
    <property type="entry name" value="Cell_shape_determin_MreD_prd"/>
</dbReference>
<dbReference type="OrthoDB" id="9796616at2"/>
<reference evidence="9 10" key="1">
    <citation type="submission" date="2016-07" db="EMBL/GenBank/DDBJ databases">
        <title>Genome and transcriptome analysis of iron-reducing fermentative bacteria Anoxybacter fermentans.</title>
        <authorList>
            <person name="Zeng X."/>
            <person name="Shao Z."/>
        </authorList>
    </citation>
    <scope>NUCLEOTIDE SEQUENCE [LARGE SCALE GENOMIC DNA]</scope>
    <source>
        <strain evidence="9 10">DY22613</strain>
    </source>
</reference>
<organism evidence="9 10">
    <name type="scientific">Anoxybacter fermentans</name>
    <dbReference type="NCBI Taxonomy" id="1323375"/>
    <lineage>
        <taxon>Bacteria</taxon>
        <taxon>Bacillati</taxon>
        <taxon>Bacillota</taxon>
        <taxon>Clostridia</taxon>
        <taxon>Halanaerobiales</taxon>
        <taxon>Anoxybacter</taxon>
    </lineage>
</organism>
<keyword evidence="4 8" id="KW-0812">Transmembrane</keyword>
<gene>
    <name evidence="9" type="ORF">BBF96_07740</name>
</gene>
<dbReference type="EMBL" id="CP016379">
    <property type="protein sequence ID" value="AZR73286.1"/>
    <property type="molecule type" value="Genomic_DNA"/>
</dbReference>
<accession>A0A3S9SY54</accession>
<dbReference type="RefSeq" id="WP_127016613.1">
    <property type="nucleotide sequence ID" value="NZ_CP016379.1"/>
</dbReference>
<dbReference type="AlphaFoldDB" id="A0A3S9SY54"/>
<evidence type="ECO:0000256" key="8">
    <source>
        <dbReference type="SAM" id="Phobius"/>
    </source>
</evidence>
<proteinExistence type="inferred from homology"/>
<name>A0A3S9SY54_9FIRM</name>
<dbReference type="InterPro" id="IPR007227">
    <property type="entry name" value="Cell_shape_determining_MreD"/>
</dbReference>
<keyword evidence="5" id="KW-0133">Cell shape</keyword>